<feature type="compositionally biased region" description="Basic residues" evidence="7">
    <location>
        <begin position="320"/>
        <end position="338"/>
    </location>
</feature>
<dbReference type="InterPro" id="IPR040038">
    <property type="entry name" value="TIPIN/Csm3/Swi3"/>
</dbReference>
<evidence type="ECO:0000256" key="5">
    <source>
        <dbReference type="ARBA" id="ARBA00023306"/>
    </source>
</evidence>
<dbReference type="GO" id="GO:0006974">
    <property type="term" value="P:DNA damage response"/>
    <property type="evidence" value="ECO:0007669"/>
    <property type="project" value="UniProtKB-KW"/>
</dbReference>
<comment type="function">
    <text evidence="6">Plays an important role in the control of DNA replication and the maintenance of replication fork stability.</text>
</comment>
<keyword evidence="10" id="KW-1185">Reference proteome</keyword>
<reference evidence="9 10" key="1">
    <citation type="submission" date="2010-05" db="EMBL/GenBank/DDBJ databases">
        <title>The Genome Sequence of Thecamonas trahens ATCC 50062.</title>
        <authorList>
            <consortium name="The Broad Institute Genome Sequencing Platform"/>
            <person name="Russ C."/>
            <person name="Cuomo C."/>
            <person name="Shea T."/>
            <person name="Young S.K."/>
            <person name="Zeng Q."/>
            <person name="Koehrsen M."/>
            <person name="Haas B."/>
            <person name="Borodovsky M."/>
            <person name="Guigo R."/>
            <person name="Alvarado L."/>
            <person name="Berlin A."/>
            <person name="Bochicchio J."/>
            <person name="Borenstein D."/>
            <person name="Chapman S."/>
            <person name="Chen Z."/>
            <person name="Freedman E."/>
            <person name="Gellesch M."/>
            <person name="Goldberg J."/>
            <person name="Griggs A."/>
            <person name="Gujja S."/>
            <person name="Heilman E."/>
            <person name="Heiman D."/>
            <person name="Hepburn T."/>
            <person name="Howarth C."/>
            <person name="Jen D."/>
            <person name="Larson L."/>
            <person name="Mehta T."/>
            <person name="Park D."/>
            <person name="Pearson M."/>
            <person name="Roberts A."/>
            <person name="Saif S."/>
            <person name="Shenoy N."/>
            <person name="Sisk P."/>
            <person name="Stolte C."/>
            <person name="Sykes S."/>
            <person name="Thomson T."/>
            <person name="Walk T."/>
            <person name="White J."/>
            <person name="Yandava C."/>
            <person name="Burger G."/>
            <person name="Gray M.W."/>
            <person name="Holland P.W.H."/>
            <person name="King N."/>
            <person name="Lang F.B.F."/>
            <person name="Roger A.J."/>
            <person name="Ruiz-Trillo I."/>
            <person name="Lander E."/>
            <person name="Nusbaum C."/>
        </authorList>
    </citation>
    <scope>NUCLEOTIDE SEQUENCE [LARGE SCALE GENOMIC DNA]</scope>
    <source>
        <strain evidence="9 10">ATCC 50062</strain>
    </source>
</reference>
<evidence type="ECO:0000256" key="1">
    <source>
        <dbReference type="ARBA" id="ARBA00004123"/>
    </source>
</evidence>
<name>A0A0L0D2H1_THETB</name>
<evidence type="ECO:0000313" key="9">
    <source>
        <dbReference type="EMBL" id="KNC46497.1"/>
    </source>
</evidence>
<keyword evidence="5 6" id="KW-0131">Cell cycle</keyword>
<dbReference type="eggNOG" id="KOG3004">
    <property type="taxonomic scope" value="Eukaryota"/>
</dbReference>
<accession>A0A0L0D2H1</accession>
<dbReference type="PANTHER" id="PTHR13220">
    <property type="entry name" value="TIMELESS INTERACTING-RELATED"/>
    <property type="match status" value="1"/>
</dbReference>
<dbReference type="GO" id="GO:0031297">
    <property type="term" value="P:replication fork processing"/>
    <property type="evidence" value="ECO:0007669"/>
    <property type="project" value="UniProtKB-UniRule"/>
</dbReference>
<evidence type="ECO:0000259" key="8">
    <source>
        <dbReference type="Pfam" id="PF07962"/>
    </source>
</evidence>
<comment type="similarity">
    <text evidence="2 6">Belongs to the CSM3 family.</text>
</comment>
<organism evidence="9 10">
    <name type="scientific">Thecamonas trahens ATCC 50062</name>
    <dbReference type="NCBI Taxonomy" id="461836"/>
    <lineage>
        <taxon>Eukaryota</taxon>
        <taxon>Apusozoa</taxon>
        <taxon>Apusomonadida</taxon>
        <taxon>Apusomonadidae</taxon>
        <taxon>Thecamonas</taxon>
    </lineage>
</organism>
<evidence type="ECO:0000256" key="2">
    <source>
        <dbReference type="ARBA" id="ARBA00006075"/>
    </source>
</evidence>
<feature type="domain" description="Chromosome segregation in meiosis protein 3" evidence="8">
    <location>
        <begin position="42"/>
        <end position="122"/>
    </location>
</feature>
<dbReference type="PANTHER" id="PTHR13220:SF11">
    <property type="entry name" value="TIMELESS-INTERACTING PROTEIN"/>
    <property type="match status" value="1"/>
</dbReference>
<keyword evidence="3 6" id="KW-0227">DNA damage</keyword>
<dbReference type="GO" id="GO:0031298">
    <property type="term" value="C:replication fork protection complex"/>
    <property type="evidence" value="ECO:0007669"/>
    <property type="project" value="TreeGrafter"/>
</dbReference>
<keyword evidence="4 6" id="KW-0539">Nucleus</keyword>
<dbReference type="GO" id="GO:0043111">
    <property type="term" value="P:replication fork arrest"/>
    <property type="evidence" value="ECO:0007669"/>
    <property type="project" value="TreeGrafter"/>
</dbReference>
<protein>
    <recommendedName>
        <fullName evidence="8">Chromosome segregation in meiosis protein 3 domain-containing protein</fullName>
    </recommendedName>
</protein>
<evidence type="ECO:0000256" key="6">
    <source>
        <dbReference type="RuleBase" id="RU366049"/>
    </source>
</evidence>
<gene>
    <name evidence="9" type="ORF">AMSG_02932</name>
</gene>
<dbReference type="GO" id="GO:0000076">
    <property type="term" value="P:DNA replication checkpoint signaling"/>
    <property type="evidence" value="ECO:0007669"/>
    <property type="project" value="UniProtKB-UniRule"/>
</dbReference>
<comment type="subcellular location">
    <subcellularLocation>
        <location evidence="1 6">Nucleus</location>
    </subcellularLocation>
</comment>
<dbReference type="InterPro" id="IPR012923">
    <property type="entry name" value="Csm3"/>
</dbReference>
<dbReference type="Pfam" id="PF07962">
    <property type="entry name" value="Swi3"/>
    <property type="match status" value="1"/>
</dbReference>
<dbReference type="STRING" id="461836.A0A0L0D2H1"/>
<dbReference type="AlphaFoldDB" id="A0A0L0D2H1"/>
<dbReference type="RefSeq" id="XP_013760278.1">
    <property type="nucleotide sequence ID" value="XM_013904824.1"/>
</dbReference>
<evidence type="ECO:0000256" key="7">
    <source>
        <dbReference type="SAM" id="MobiDB-lite"/>
    </source>
</evidence>
<proteinExistence type="inferred from homology"/>
<sequence length="363" mass="39383">MSKHKERTTQKVEIVAAAPGSIGEDGEVQVKYVMLRKKVPTLKAEMLVEDRGFPYVLKHFPKRAKMSRKKGDELANLSKLLGAYHDWAHDVFPKLVFPDFIDRVRKLASNAMVRDLVSRMRYQSEHGVTREEMDLAAEPTAEEIRAAALLDGIAPNMLFGDEGGLGGWSAVPEQPAVSTAPTARPSAANPAADDDFDLAALEAMRELETQPPVTSRPAANPAADDDFDLAALEAMRELETQPPATSRPAANPAADDDFDLAALEAMRELETQPPATSRPAANPAADDDFDLAALEAMRELETQPSNVGAPAAEDGTPVRLPRHSRAARMMGRKKRSRSPAHTAASEAEARRTSKRSSPLPLSP</sequence>
<evidence type="ECO:0000313" key="10">
    <source>
        <dbReference type="Proteomes" id="UP000054408"/>
    </source>
</evidence>
<dbReference type="GeneID" id="25562577"/>
<dbReference type="OrthoDB" id="437078at2759"/>
<evidence type="ECO:0000256" key="3">
    <source>
        <dbReference type="ARBA" id="ARBA00022763"/>
    </source>
</evidence>
<evidence type="ECO:0000256" key="4">
    <source>
        <dbReference type="ARBA" id="ARBA00023242"/>
    </source>
</evidence>
<dbReference type="Proteomes" id="UP000054408">
    <property type="component" value="Unassembled WGS sequence"/>
</dbReference>
<dbReference type="EMBL" id="GL349443">
    <property type="protein sequence ID" value="KNC46497.1"/>
    <property type="molecule type" value="Genomic_DNA"/>
</dbReference>
<feature type="region of interest" description="Disordered" evidence="7">
    <location>
        <begin position="268"/>
        <end position="363"/>
    </location>
</feature>
<dbReference type="GO" id="GO:0003677">
    <property type="term" value="F:DNA binding"/>
    <property type="evidence" value="ECO:0007669"/>
    <property type="project" value="TreeGrafter"/>
</dbReference>